<dbReference type="InterPro" id="IPR011993">
    <property type="entry name" value="PH-like_dom_sf"/>
</dbReference>
<evidence type="ECO:0000256" key="3">
    <source>
        <dbReference type="ARBA" id="ARBA00023098"/>
    </source>
</evidence>
<dbReference type="GO" id="GO:0005737">
    <property type="term" value="C:cytoplasm"/>
    <property type="evidence" value="ECO:0007669"/>
    <property type="project" value="TreeGrafter"/>
</dbReference>
<feature type="active site" description="Phosphocysteine intermediate" evidence="4">
    <location>
        <position position="360"/>
    </location>
</feature>
<dbReference type="InterPro" id="IPR010569">
    <property type="entry name" value="Myotubularin-like_Pase_dom"/>
</dbReference>
<organism evidence="7 8">
    <name type="scientific">Diploscapter pachys</name>
    <dbReference type="NCBI Taxonomy" id="2018661"/>
    <lineage>
        <taxon>Eukaryota</taxon>
        <taxon>Metazoa</taxon>
        <taxon>Ecdysozoa</taxon>
        <taxon>Nematoda</taxon>
        <taxon>Chromadorea</taxon>
        <taxon>Rhabditida</taxon>
        <taxon>Rhabditina</taxon>
        <taxon>Rhabditomorpha</taxon>
        <taxon>Rhabditoidea</taxon>
        <taxon>Rhabditidae</taxon>
        <taxon>Diploscapter</taxon>
    </lineage>
</organism>
<reference evidence="7 8" key="1">
    <citation type="journal article" date="2017" name="Curr. Biol.">
        <title>Genome architecture and evolution of a unichromosomal asexual nematode.</title>
        <authorList>
            <person name="Fradin H."/>
            <person name="Zegar C."/>
            <person name="Gutwein M."/>
            <person name="Lucas J."/>
            <person name="Kovtun M."/>
            <person name="Corcoran D."/>
            <person name="Baugh L.R."/>
            <person name="Kiontke K."/>
            <person name="Gunsalus K."/>
            <person name="Fitch D.H."/>
            <person name="Piano F."/>
        </authorList>
    </citation>
    <scope>NUCLEOTIDE SEQUENCE [LARGE SCALE GENOMIC DNA]</scope>
    <source>
        <strain evidence="7">PF1309</strain>
    </source>
</reference>
<dbReference type="InterPro" id="IPR030564">
    <property type="entry name" value="Myotubularin"/>
</dbReference>
<dbReference type="CDD" id="cd14507">
    <property type="entry name" value="PTP-MTM-like"/>
    <property type="match status" value="1"/>
</dbReference>
<gene>
    <name evidence="7" type="ORF">WR25_21867</name>
</gene>
<dbReference type="GO" id="GO:0004438">
    <property type="term" value="F:phosphatidylinositol-3-phosphate phosphatase activity"/>
    <property type="evidence" value="ECO:0007669"/>
    <property type="project" value="TreeGrafter"/>
</dbReference>
<dbReference type="EMBL" id="LIAE01006285">
    <property type="protein sequence ID" value="PAV91894.1"/>
    <property type="molecule type" value="Genomic_DNA"/>
</dbReference>
<dbReference type="GO" id="GO:0046856">
    <property type="term" value="P:phosphatidylinositol dephosphorylation"/>
    <property type="evidence" value="ECO:0007669"/>
    <property type="project" value="TreeGrafter"/>
</dbReference>
<evidence type="ECO:0000256" key="4">
    <source>
        <dbReference type="PIRSR" id="PIRSR630564-1"/>
    </source>
</evidence>
<keyword evidence="3" id="KW-0443">Lipid metabolism</keyword>
<dbReference type="SUPFAM" id="SSF52799">
    <property type="entry name" value="(Phosphotyrosine protein) phosphatases II"/>
    <property type="match status" value="1"/>
</dbReference>
<dbReference type="STRING" id="2018661.A0A2A2M076"/>
<name>A0A2A2M076_9BILA</name>
<dbReference type="Gene3D" id="2.30.29.30">
    <property type="entry name" value="Pleckstrin-homology domain (PH domain)/Phosphotyrosine-binding domain (PTB)"/>
    <property type="match status" value="1"/>
</dbReference>
<dbReference type="OrthoDB" id="271628at2759"/>
<feature type="binding site" evidence="5">
    <location>
        <begin position="298"/>
        <end position="299"/>
    </location>
    <ligand>
        <name>substrate</name>
    </ligand>
</feature>
<dbReference type="PROSITE" id="PS00383">
    <property type="entry name" value="TYR_PHOSPHATASE_1"/>
    <property type="match status" value="1"/>
</dbReference>
<dbReference type="InterPro" id="IPR004182">
    <property type="entry name" value="GRAM"/>
</dbReference>
<feature type="binding site" evidence="5">
    <location>
        <begin position="360"/>
        <end position="366"/>
    </location>
    <ligand>
        <name>substrate</name>
    </ligand>
</feature>
<evidence type="ECO:0000256" key="5">
    <source>
        <dbReference type="PIRSR" id="PIRSR630564-2"/>
    </source>
</evidence>
<dbReference type="SUPFAM" id="SSF50729">
    <property type="entry name" value="PH domain-like"/>
    <property type="match status" value="1"/>
</dbReference>
<accession>A0A2A2M076</accession>
<comment type="similarity">
    <text evidence="1">Belongs to the protein-tyrosine phosphatase family. Non-receptor class myotubularin subfamily.</text>
</comment>
<evidence type="ECO:0000313" key="8">
    <source>
        <dbReference type="Proteomes" id="UP000218231"/>
    </source>
</evidence>
<evidence type="ECO:0000256" key="1">
    <source>
        <dbReference type="ARBA" id="ARBA00007471"/>
    </source>
</evidence>
<dbReference type="Pfam" id="PF02893">
    <property type="entry name" value="GRAM"/>
    <property type="match status" value="1"/>
</dbReference>
<dbReference type="EC" id="3.1.3.95" evidence="2"/>
<dbReference type="PANTHER" id="PTHR10807:SF128">
    <property type="entry name" value="PHOSPHATIDYLINOSITOL-3,5-BISPHOSPHATE 3-PHOSPHATASE"/>
    <property type="match status" value="1"/>
</dbReference>
<proteinExistence type="inferred from homology"/>
<evidence type="ECO:0000259" key="6">
    <source>
        <dbReference type="PROSITE" id="PS51339"/>
    </source>
</evidence>
<dbReference type="AlphaFoldDB" id="A0A2A2M076"/>
<dbReference type="GO" id="GO:0016020">
    <property type="term" value="C:membrane"/>
    <property type="evidence" value="ECO:0007669"/>
    <property type="project" value="TreeGrafter"/>
</dbReference>
<feature type="domain" description="Myotubularin phosphatase" evidence="6">
    <location>
        <begin position="147"/>
        <end position="525"/>
    </location>
</feature>
<dbReference type="Pfam" id="PF06602">
    <property type="entry name" value="Myotub-related"/>
    <property type="match status" value="1"/>
</dbReference>
<dbReference type="InterPro" id="IPR029021">
    <property type="entry name" value="Prot-tyrosine_phosphatase-like"/>
</dbReference>
<dbReference type="PROSITE" id="PS51339">
    <property type="entry name" value="PPASE_MYOTUBULARIN"/>
    <property type="match status" value="1"/>
</dbReference>
<comment type="caution">
    <text evidence="7">The sequence shown here is derived from an EMBL/GenBank/DDBJ whole genome shotgun (WGS) entry which is preliminary data.</text>
</comment>
<dbReference type="GO" id="GO:0052629">
    <property type="term" value="F:phosphatidylinositol-3,5-bisphosphate 3-phosphatase activity"/>
    <property type="evidence" value="ECO:0007669"/>
    <property type="project" value="UniProtKB-EC"/>
</dbReference>
<protein>
    <recommendedName>
        <fullName evidence="2">phosphatidylinositol-3,5-bisphosphate 3-phosphatase</fullName>
        <ecNumber evidence="2">3.1.3.95</ecNumber>
    </recommendedName>
</protein>
<evidence type="ECO:0000313" key="7">
    <source>
        <dbReference type="EMBL" id="PAV91894.1"/>
    </source>
</evidence>
<dbReference type="InterPro" id="IPR016130">
    <property type="entry name" value="Tyr_Pase_AS"/>
</dbReference>
<sequence>MSRSSSPGMKEFIWQLPGEELVVTDRSIVYISPIGKIPGKVIITRYRLRFEAKDSQSRGNCNFDIPLGFIYKVEKIGHSTVTRGESNYGLIVHCKDVQYIRFAANQATHSRRPLVEALLKYAFPLSSKLPFYAVLYAKECQRPTINGWTIYEPKKEFARQGVPNELWQYTDINTTYNFADTYPRVLMVPKAAALRSNLHLRLVGEHRSRQRIPVLSWIHPHTQATITRSSQPMAGIMTKKSNDDEMYLRDIVDANANAHQLLIFDARPMMNAKVNRAKGGGFEENYDQCALQFLNIHNIHVVRESLRKLREAIYPRVDEKNYWRMVDESKWLNHIQSIMEGASQIAHDVEQKKCSVLVHCSDGWDRTAQLTSLAMLQLDPYYRTIEGFAVLIEKEWCSFGHKFSQRIGHGEDKPGDSERSPVFLQFIDCVWQIMKLYGHYFEFTSTLLIEILDELYACRFGTFLYNSEKQRIVEHRCHETTISLWSYILENRTKYLNPLYRSQEASVVILMTPSIRHLHVWNEYYGRHNPSVLAPGSEIAKRYSIERAIGKKALLNELMAIEQNAAKNRQPVNTTV</sequence>
<feature type="binding site" evidence="5">
    <location>
        <begin position="275"/>
        <end position="278"/>
    </location>
    <ligand>
        <name>substrate</name>
    </ligand>
</feature>
<dbReference type="Proteomes" id="UP000218231">
    <property type="component" value="Unassembled WGS sequence"/>
</dbReference>
<keyword evidence="8" id="KW-1185">Reference proteome</keyword>
<evidence type="ECO:0000256" key="2">
    <source>
        <dbReference type="ARBA" id="ARBA00012903"/>
    </source>
</evidence>
<dbReference type="PANTHER" id="PTHR10807">
    <property type="entry name" value="MYOTUBULARIN-RELATED"/>
    <property type="match status" value="1"/>
</dbReference>